<dbReference type="InterPro" id="IPR018561">
    <property type="entry name" value="AosR"/>
</dbReference>
<proteinExistence type="predicted"/>
<dbReference type="AlphaFoldDB" id="A0A3L7AX95"/>
<evidence type="ECO:0000313" key="1">
    <source>
        <dbReference type="EMBL" id="RLP84191.1"/>
    </source>
</evidence>
<dbReference type="RefSeq" id="WP_121687789.1">
    <property type="nucleotide sequence ID" value="NZ_RCUY01000002.1"/>
</dbReference>
<dbReference type="Pfam" id="PF09438">
    <property type="entry name" value="DUF2017"/>
    <property type="match status" value="1"/>
</dbReference>
<name>A0A3L7AX95_9MICO</name>
<comment type="caution">
    <text evidence="1">The sequence shown here is derived from an EMBL/GenBank/DDBJ whole genome shotgun (WGS) entry which is preliminary data.</text>
</comment>
<protein>
    <submittedName>
        <fullName evidence="1">DUF2017 family protein</fullName>
    </submittedName>
</protein>
<dbReference type="Proteomes" id="UP000269438">
    <property type="component" value="Unassembled WGS sequence"/>
</dbReference>
<gene>
    <name evidence="1" type="ORF">D9V34_05235</name>
</gene>
<evidence type="ECO:0000313" key="2">
    <source>
        <dbReference type="Proteomes" id="UP000269438"/>
    </source>
</evidence>
<keyword evidence="2" id="KW-1185">Reference proteome</keyword>
<organism evidence="1 2">
    <name type="scientific">Mycetocola lacteus</name>
    <dbReference type="NCBI Taxonomy" id="76637"/>
    <lineage>
        <taxon>Bacteria</taxon>
        <taxon>Bacillati</taxon>
        <taxon>Actinomycetota</taxon>
        <taxon>Actinomycetes</taxon>
        <taxon>Micrococcales</taxon>
        <taxon>Microbacteriaceae</taxon>
        <taxon>Mycetocola</taxon>
    </lineage>
</organism>
<sequence length="164" mass="17975">MSVSIGAVHLDQNGFTLLLEEHERAILSDLAVQLIEVLEDPTDPVSERLYPDAYPEDAEASAEFRRLTRGDLDDARIHGARLLADTIPADPAPALSRADAETVMRALGDLRQVLAERLSITTQTPEADPEEPLTGLYDWLGYIQESLVLALVRGDEESGRLAKS</sequence>
<dbReference type="EMBL" id="RCUY01000002">
    <property type="protein sequence ID" value="RLP84191.1"/>
    <property type="molecule type" value="Genomic_DNA"/>
</dbReference>
<reference evidence="1 2" key="1">
    <citation type="submission" date="2018-10" db="EMBL/GenBank/DDBJ databases">
        <authorList>
            <person name="Li J."/>
        </authorList>
    </citation>
    <scope>NUCLEOTIDE SEQUENCE [LARGE SCALE GENOMIC DNA]</scope>
    <source>
        <strain evidence="1 2">JCM 11654</strain>
    </source>
</reference>
<dbReference type="OrthoDB" id="3268479at2"/>
<accession>A0A3L7AX95</accession>